<sequence>MLENMRVEANVPPVTVDGKVMPFKDWVLAIGNGVAQTYALDDDIEPTWIKIPKEMQVTYSGEPIKAIADEIYGGLHENIGNIEYLRDRAILTPLNEYMDKINREVLERLPGNSKLYKSCDTICKSSSTYGTNEVRYPSDYLNTLKFSGMPNHELEIKEGAPIMSLRNINPKKDVIGLVDSYGTLEPSSKGDMKLEDNSGKTTFTLFNKGVERLIRVPIMKIIAEIGQDKLDNDIPPVLRNMVGRK</sequence>
<keyword evidence="2" id="KW-0067">ATP-binding</keyword>
<dbReference type="AlphaFoldDB" id="A0AAD8IIZ7"/>
<evidence type="ECO:0000259" key="1">
    <source>
        <dbReference type="Pfam" id="PF21530"/>
    </source>
</evidence>
<reference evidence="2" key="2">
    <citation type="submission" date="2023-05" db="EMBL/GenBank/DDBJ databases">
        <authorList>
            <person name="Schelkunov M.I."/>
        </authorList>
    </citation>
    <scope>NUCLEOTIDE SEQUENCE</scope>
    <source>
        <strain evidence="2">Hsosn_3</strain>
        <tissue evidence="2">Leaf</tissue>
    </source>
</reference>
<comment type="caution">
    <text evidence="2">The sequence shown here is derived from an EMBL/GenBank/DDBJ whole genome shotgun (WGS) entry which is preliminary data.</text>
</comment>
<dbReference type="PANTHER" id="PTHR10492:SF57">
    <property type="entry name" value="ATP-DEPENDENT DNA HELICASE"/>
    <property type="match status" value="1"/>
</dbReference>
<protein>
    <submittedName>
        <fullName evidence="2">ATP-dependent DNA helicase</fullName>
    </submittedName>
</protein>
<evidence type="ECO:0000313" key="3">
    <source>
        <dbReference type="Proteomes" id="UP001237642"/>
    </source>
</evidence>
<keyword evidence="2" id="KW-0378">Hydrolase</keyword>
<gene>
    <name evidence="2" type="ORF">POM88_014840</name>
</gene>
<proteinExistence type="predicted"/>
<dbReference type="Proteomes" id="UP001237642">
    <property type="component" value="Unassembled WGS sequence"/>
</dbReference>
<dbReference type="InterPro" id="IPR027417">
    <property type="entry name" value="P-loop_NTPase"/>
</dbReference>
<feature type="domain" description="DNA helicase Pif1-like 2B" evidence="1">
    <location>
        <begin position="139"/>
        <end position="171"/>
    </location>
</feature>
<evidence type="ECO:0000313" key="2">
    <source>
        <dbReference type="EMBL" id="KAK1386662.1"/>
    </source>
</evidence>
<dbReference type="SUPFAM" id="SSF52540">
    <property type="entry name" value="P-loop containing nucleoside triphosphate hydrolases"/>
    <property type="match status" value="1"/>
</dbReference>
<dbReference type="Pfam" id="PF21530">
    <property type="entry name" value="Pif1_2B_dom"/>
    <property type="match status" value="1"/>
</dbReference>
<reference evidence="2" key="1">
    <citation type="submission" date="2023-02" db="EMBL/GenBank/DDBJ databases">
        <title>Genome of toxic invasive species Heracleum sosnowskyi carries increased number of genes despite the absence of recent whole-genome duplications.</title>
        <authorList>
            <person name="Schelkunov M."/>
            <person name="Shtratnikova V."/>
            <person name="Makarenko M."/>
            <person name="Klepikova A."/>
            <person name="Omelchenko D."/>
            <person name="Novikova G."/>
            <person name="Obukhova E."/>
            <person name="Bogdanov V."/>
            <person name="Penin A."/>
            <person name="Logacheva M."/>
        </authorList>
    </citation>
    <scope>NUCLEOTIDE SEQUENCE</scope>
    <source>
        <strain evidence="2">Hsosn_3</strain>
        <tissue evidence="2">Leaf</tissue>
    </source>
</reference>
<keyword evidence="2" id="KW-0347">Helicase</keyword>
<keyword evidence="3" id="KW-1185">Reference proteome</keyword>
<dbReference type="PANTHER" id="PTHR10492">
    <property type="match status" value="1"/>
</dbReference>
<name>A0AAD8IIZ7_9APIA</name>
<dbReference type="GO" id="GO:0004386">
    <property type="term" value="F:helicase activity"/>
    <property type="evidence" value="ECO:0007669"/>
    <property type="project" value="UniProtKB-KW"/>
</dbReference>
<dbReference type="InterPro" id="IPR049163">
    <property type="entry name" value="Pif1-like_2B_dom"/>
</dbReference>
<accession>A0AAD8IIZ7</accession>
<keyword evidence="2" id="KW-0547">Nucleotide-binding</keyword>
<dbReference type="EMBL" id="JAUIZM010000004">
    <property type="protein sequence ID" value="KAK1386662.1"/>
    <property type="molecule type" value="Genomic_DNA"/>
</dbReference>
<organism evidence="2 3">
    <name type="scientific">Heracleum sosnowskyi</name>
    <dbReference type="NCBI Taxonomy" id="360622"/>
    <lineage>
        <taxon>Eukaryota</taxon>
        <taxon>Viridiplantae</taxon>
        <taxon>Streptophyta</taxon>
        <taxon>Embryophyta</taxon>
        <taxon>Tracheophyta</taxon>
        <taxon>Spermatophyta</taxon>
        <taxon>Magnoliopsida</taxon>
        <taxon>eudicotyledons</taxon>
        <taxon>Gunneridae</taxon>
        <taxon>Pentapetalae</taxon>
        <taxon>asterids</taxon>
        <taxon>campanulids</taxon>
        <taxon>Apiales</taxon>
        <taxon>Apiaceae</taxon>
        <taxon>Apioideae</taxon>
        <taxon>apioid superclade</taxon>
        <taxon>Tordylieae</taxon>
        <taxon>Tordyliinae</taxon>
        <taxon>Heracleum</taxon>
    </lineage>
</organism>